<feature type="compositionally biased region" description="Basic and acidic residues" evidence="1">
    <location>
        <begin position="79"/>
        <end position="88"/>
    </location>
</feature>
<feature type="compositionally biased region" description="Basic and acidic residues" evidence="1">
    <location>
        <begin position="238"/>
        <end position="280"/>
    </location>
</feature>
<sequence>MPPVGLPSNPRGRVGTSPFTSAATSTKSNTASPLPRPNRAISSPHTRVPSRQIQETQPQYSTRQATQLPRATNVYADEYAPRRSRDSDSSGSSSSGSSIWAREAASQRSSRTTLQSYDGDNEYKDVSTKDSAADVSSFNVDTGHVWSRVTEAASVITGVGKVLASGLASYNAVDEDEPDDHLMNVLRAYHLAKAESPSELPDWLFSERERRLAGFQRREPQFESQGRDDSYAQSAEMGYRRDIRVTQHSERSFERRAELTPHHENAQVRGFGDRLRDVRRIPGGPSFPSRRQ</sequence>
<reference evidence="2 3" key="1">
    <citation type="journal article" date="2018" name="Evol. Lett.">
        <title>Horizontal gene cluster transfer increased hallucinogenic mushroom diversity.</title>
        <authorList>
            <person name="Reynolds H.T."/>
            <person name="Vijayakumar V."/>
            <person name="Gluck-Thaler E."/>
            <person name="Korotkin H.B."/>
            <person name="Matheny P.B."/>
            <person name="Slot J.C."/>
        </authorList>
    </citation>
    <scope>NUCLEOTIDE SEQUENCE [LARGE SCALE GENOMIC DNA]</scope>
    <source>
        <strain evidence="2 3">2629</strain>
    </source>
</reference>
<dbReference type="EMBL" id="NHTK01004995">
    <property type="protein sequence ID" value="PPQ83738.1"/>
    <property type="molecule type" value="Genomic_DNA"/>
</dbReference>
<dbReference type="Proteomes" id="UP000284842">
    <property type="component" value="Unassembled WGS sequence"/>
</dbReference>
<feature type="compositionally biased region" description="Polar residues" evidence="1">
    <location>
        <begin position="106"/>
        <end position="118"/>
    </location>
</feature>
<feature type="region of interest" description="Disordered" evidence="1">
    <location>
        <begin position="216"/>
        <end position="292"/>
    </location>
</feature>
<proteinExistence type="predicted"/>
<gene>
    <name evidence="2" type="ORF">CVT24_007625</name>
</gene>
<dbReference type="AlphaFoldDB" id="A0A409WYY7"/>
<feature type="compositionally biased region" description="Low complexity" evidence="1">
    <location>
        <begin position="20"/>
        <end position="32"/>
    </location>
</feature>
<feature type="compositionally biased region" description="Basic and acidic residues" evidence="1">
    <location>
        <begin position="216"/>
        <end position="230"/>
    </location>
</feature>
<feature type="region of interest" description="Disordered" evidence="1">
    <location>
        <begin position="1"/>
        <end position="131"/>
    </location>
</feature>
<evidence type="ECO:0000313" key="3">
    <source>
        <dbReference type="Proteomes" id="UP000284842"/>
    </source>
</evidence>
<feature type="compositionally biased region" description="Low complexity" evidence="1">
    <location>
        <begin position="89"/>
        <end position="98"/>
    </location>
</feature>
<feature type="compositionally biased region" description="Basic and acidic residues" evidence="1">
    <location>
        <begin position="121"/>
        <end position="131"/>
    </location>
</feature>
<comment type="caution">
    <text evidence="2">The sequence shown here is derived from an EMBL/GenBank/DDBJ whole genome shotgun (WGS) entry which is preliminary data.</text>
</comment>
<keyword evidence="3" id="KW-1185">Reference proteome</keyword>
<feature type="compositionally biased region" description="Polar residues" evidence="1">
    <location>
        <begin position="40"/>
        <end position="70"/>
    </location>
</feature>
<name>A0A409WYY7_9AGAR</name>
<protein>
    <submittedName>
        <fullName evidence="2">Uncharacterized protein</fullName>
    </submittedName>
</protein>
<dbReference type="OrthoDB" id="2683368at2759"/>
<dbReference type="InParanoid" id="A0A409WYY7"/>
<evidence type="ECO:0000313" key="2">
    <source>
        <dbReference type="EMBL" id="PPQ83738.1"/>
    </source>
</evidence>
<organism evidence="2 3">
    <name type="scientific">Panaeolus cyanescens</name>
    <dbReference type="NCBI Taxonomy" id="181874"/>
    <lineage>
        <taxon>Eukaryota</taxon>
        <taxon>Fungi</taxon>
        <taxon>Dikarya</taxon>
        <taxon>Basidiomycota</taxon>
        <taxon>Agaricomycotina</taxon>
        <taxon>Agaricomycetes</taxon>
        <taxon>Agaricomycetidae</taxon>
        <taxon>Agaricales</taxon>
        <taxon>Agaricineae</taxon>
        <taxon>Galeropsidaceae</taxon>
        <taxon>Panaeolus</taxon>
    </lineage>
</organism>
<evidence type="ECO:0000256" key="1">
    <source>
        <dbReference type="SAM" id="MobiDB-lite"/>
    </source>
</evidence>
<accession>A0A409WYY7</accession>